<dbReference type="GeneID" id="36603840"/>
<dbReference type="Gene3D" id="4.10.240.10">
    <property type="entry name" value="Zn(2)-C6 fungal-type DNA-binding domain"/>
    <property type="match status" value="1"/>
</dbReference>
<dbReference type="CDD" id="cd00067">
    <property type="entry name" value="GAL4"/>
    <property type="match status" value="1"/>
</dbReference>
<dbReference type="SMART" id="SM00066">
    <property type="entry name" value="GAL4"/>
    <property type="match status" value="1"/>
</dbReference>
<organism evidence="3 4">
    <name type="scientific">Trichoderma citrinoviride</name>
    <dbReference type="NCBI Taxonomy" id="58853"/>
    <lineage>
        <taxon>Eukaryota</taxon>
        <taxon>Fungi</taxon>
        <taxon>Dikarya</taxon>
        <taxon>Ascomycota</taxon>
        <taxon>Pezizomycotina</taxon>
        <taxon>Sordariomycetes</taxon>
        <taxon>Hypocreomycetidae</taxon>
        <taxon>Hypocreales</taxon>
        <taxon>Hypocreaceae</taxon>
        <taxon>Trichoderma</taxon>
    </lineage>
</organism>
<protein>
    <recommendedName>
        <fullName evidence="2">Zn(2)-C6 fungal-type domain-containing protein</fullName>
    </recommendedName>
</protein>
<dbReference type="SUPFAM" id="SSF57701">
    <property type="entry name" value="Zn2/Cys6 DNA-binding domain"/>
    <property type="match status" value="1"/>
</dbReference>
<dbReference type="EMBL" id="KZ680222">
    <property type="protein sequence ID" value="PTB62667.1"/>
    <property type="molecule type" value="Genomic_DNA"/>
</dbReference>
<dbReference type="Proteomes" id="UP000241546">
    <property type="component" value="Unassembled WGS sequence"/>
</dbReference>
<evidence type="ECO:0000259" key="2">
    <source>
        <dbReference type="PROSITE" id="PS50048"/>
    </source>
</evidence>
<evidence type="ECO:0000256" key="1">
    <source>
        <dbReference type="ARBA" id="ARBA00023242"/>
    </source>
</evidence>
<dbReference type="InterPro" id="IPR036864">
    <property type="entry name" value="Zn2-C6_fun-type_DNA-bd_sf"/>
</dbReference>
<dbReference type="PROSITE" id="PS50048">
    <property type="entry name" value="ZN2_CY6_FUNGAL_2"/>
    <property type="match status" value="1"/>
</dbReference>
<dbReference type="AlphaFoldDB" id="A0A2T4B014"/>
<name>A0A2T4B014_9HYPO</name>
<dbReference type="RefSeq" id="XP_024745987.1">
    <property type="nucleotide sequence ID" value="XM_024895722.1"/>
</dbReference>
<dbReference type="Pfam" id="PF00172">
    <property type="entry name" value="Zn_clus"/>
    <property type="match status" value="1"/>
</dbReference>
<accession>A0A2T4B014</accession>
<proteinExistence type="predicted"/>
<dbReference type="InterPro" id="IPR001138">
    <property type="entry name" value="Zn2Cys6_DnaBD"/>
</dbReference>
<reference evidence="4" key="1">
    <citation type="submission" date="2016-07" db="EMBL/GenBank/DDBJ databases">
        <title>Multiple horizontal gene transfer events from other fungi enriched the ability of initially mycotrophic Trichoderma (Ascomycota) to feed on dead plant biomass.</title>
        <authorList>
            <consortium name="DOE Joint Genome Institute"/>
            <person name="Atanasova L."/>
            <person name="Chenthamara K."/>
            <person name="Zhang J."/>
            <person name="Grujic M."/>
            <person name="Henrissat B."/>
            <person name="Kuo A."/>
            <person name="Aerts A."/>
            <person name="Salamov A."/>
            <person name="Lipzen A."/>
            <person name="Labutti K."/>
            <person name="Barry K."/>
            <person name="Miao Y."/>
            <person name="Rahimi M.J."/>
            <person name="Shen Q."/>
            <person name="Grigoriev I.V."/>
            <person name="Kubicek C.P."/>
            <person name="Druzhinina I.S."/>
        </authorList>
    </citation>
    <scope>NUCLEOTIDE SEQUENCE [LARGE SCALE GENOMIC DNA]</scope>
    <source>
        <strain evidence="4">TUCIM 6016</strain>
    </source>
</reference>
<dbReference type="PANTHER" id="PTHR38111">
    <property type="entry name" value="ZN(2)-C6 FUNGAL-TYPE DOMAIN-CONTAINING PROTEIN-RELATED"/>
    <property type="match status" value="1"/>
</dbReference>
<dbReference type="PANTHER" id="PTHR38111:SF9">
    <property type="entry name" value="ZN(2)-C6 FUNGAL-TYPE DOMAIN-CONTAINING PROTEIN"/>
    <property type="match status" value="1"/>
</dbReference>
<keyword evidence="4" id="KW-1185">Reference proteome</keyword>
<dbReference type="InterPro" id="IPR021858">
    <property type="entry name" value="Fun_TF"/>
</dbReference>
<dbReference type="Pfam" id="PF11951">
    <property type="entry name" value="Fungal_trans_2"/>
    <property type="match status" value="1"/>
</dbReference>
<sequence>MVRSVSRSKGCALCLQRKVKCDEKLPQCSQCQRMRRPCPGPQTGSIFVHAVPTERGPKAEKARVRGSTAYQEFLVAAAPLVRQLQSATTAAAASPITYQPSVVPAFDQLFLSTFIDSFAKPSAGSEPHQSWMKHLHEFLVTGDAPLKHSIRAVATAFHSRMAGNPAAQRAAQHCYVAALQSQRARIAPFLNGPSPLYVPDDQEIFTSMMLLYFELINPSSTASWLKHMHGVINLLVLRGPNSCQTGSLHLLFRSLRFLEAYVSFRKRKASVFASEEWRTIPFATSGKSDIDRLIDILLLAPHLLKNKASDGLSFTPWSTVSVEELSAQLSAFSERYMQSILAAQETTQNMIESSDESTEDECSECNGWIDGGGDFCTSMPESLFYSAKIIIDYITFGENAKAHVDVLAAEQLVYSSLLFRIAELAKEGGEMQVNVGTCVQLAFSLEVVESFGLSTACKEQARLHLRQLGWENVSLVV</sequence>
<feature type="domain" description="Zn(2)-C6 fungal-type" evidence="2">
    <location>
        <begin position="10"/>
        <end position="38"/>
    </location>
</feature>
<dbReference type="GO" id="GO:0008270">
    <property type="term" value="F:zinc ion binding"/>
    <property type="evidence" value="ECO:0007669"/>
    <property type="project" value="InterPro"/>
</dbReference>
<dbReference type="GO" id="GO:0000981">
    <property type="term" value="F:DNA-binding transcription factor activity, RNA polymerase II-specific"/>
    <property type="evidence" value="ECO:0007669"/>
    <property type="project" value="InterPro"/>
</dbReference>
<keyword evidence="1" id="KW-0539">Nucleus</keyword>
<gene>
    <name evidence="3" type="ORF">BBK36DRAFT_1172423</name>
</gene>
<evidence type="ECO:0000313" key="4">
    <source>
        <dbReference type="Proteomes" id="UP000241546"/>
    </source>
</evidence>
<dbReference type="OrthoDB" id="3525185at2759"/>
<dbReference type="InterPro" id="IPR053178">
    <property type="entry name" value="Osmoadaptation_assoc"/>
</dbReference>
<evidence type="ECO:0000313" key="3">
    <source>
        <dbReference type="EMBL" id="PTB62667.1"/>
    </source>
</evidence>